<evidence type="ECO:0000313" key="2">
    <source>
        <dbReference type="EMBL" id="MBK0390974.1"/>
    </source>
</evidence>
<evidence type="ECO:0000256" key="1">
    <source>
        <dbReference type="SAM" id="MobiDB-lite"/>
    </source>
</evidence>
<evidence type="ECO:0000313" key="3">
    <source>
        <dbReference type="Proteomes" id="UP000617041"/>
    </source>
</evidence>
<protein>
    <submittedName>
        <fullName evidence="2">Uncharacterized protein</fullName>
    </submittedName>
</protein>
<feature type="region of interest" description="Disordered" evidence="1">
    <location>
        <begin position="50"/>
        <end position="111"/>
    </location>
</feature>
<comment type="caution">
    <text evidence="2">The sequence shown here is derived from an EMBL/GenBank/DDBJ whole genome shotgun (WGS) entry which is preliminary data.</text>
</comment>
<gene>
    <name evidence="2" type="ORF">I8E28_00095</name>
</gene>
<proteinExistence type="predicted"/>
<keyword evidence="3" id="KW-1185">Reference proteome</keyword>
<dbReference type="EMBL" id="JAEDAO010000001">
    <property type="protein sequence ID" value="MBK0390974.1"/>
    <property type="molecule type" value="Genomic_DNA"/>
</dbReference>
<reference evidence="2" key="1">
    <citation type="submission" date="2020-12" db="EMBL/GenBank/DDBJ databases">
        <title>Ramlibacter sp. nov., isolated from a freshwater alga, Cryptomonas.</title>
        <authorList>
            <person name="Kim H.M."/>
            <person name="Jeon C.O."/>
        </authorList>
    </citation>
    <scope>NUCLEOTIDE SEQUENCE</scope>
    <source>
        <strain evidence="2">CrO1</strain>
    </source>
</reference>
<dbReference type="AlphaFoldDB" id="A0A934PYG6"/>
<feature type="region of interest" description="Disordered" evidence="1">
    <location>
        <begin position="1"/>
        <end position="27"/>
    </location>
</feature>
<name>A0A934PYG6_9BURK</name>
<accession>A0A934PYG6</accession>
<organism evidence="2 3">
    <name type="scientific">Ramlibacter algicola</name>
    <dbReference type="NCBI Taxonomy" id="2795217"/>
    <lineage>
        <taxon>Bacteria</taxon>
        <taxon>Pseudomonadati</taxon>
        <taxon>Pseudomonadota</taxon>
        <taxon>Betaproteobacteria</taxon>
        <taxon>Burkholderiales</taxon>
        <taxon>Comamonadaceae</taxon>
        <taxon>Ramlibacter</taxon>
    </lineage>
</organism>
<sequence>MCHLASHRASPASNATETAGAPSSSGLRPRWVAGAVAVAIAGLATAALLDRDTPRSAPLAETSSVGATAATATPLVPVSEPPMRGALLPDDDVPTTTGSSKPMLGHCDHGA</sequence>
<dbReference type="Proteomes" id="UP000617041">
    <property type="component" value="Unassembled WGS sequence"/>
</dbReference>
<feature type="compositionally biased region" description="Polar residues" evidence="1">
    <location>
        <begin position="11"/>
        <end position="26"/>
    </location>
</feature>
<dbReference type="RefSeq" id="WP_200785821.1">
    <property type="nucleotide sequence ID" value="NZ_JAEDAO010000001.1"/>
</dbReference>